<accession>A0A4Y2GL20</accession>
<keyword evidence="2" id="KW-1185">Reference proteome</keyword>
<dbReference type="Proteomes" id="UP000499080">
    <property type="component" value="Unassembled WGS sequence"/>
</dbReference>
<gene>
    <name evidence="1" type="ORF">AVEN_184254_1</name>
</gene>
<sequence length="80" mass="8875">MPASGTKGLKKSLTLQHAPVGAICDSENVWRHFMSFLAFVQLDHFLRVDGKLLVGIDYDAEEAGVCLGGENKLEQWIEEN</sequence>
<protein>
    <submittedName>
        <fullName evidence="1">Uncharacterized protein</fullName>
    </submittedName>
</protein>
<evidence type="ECO:0000313" key="2">
    <source>
        <dbReference type="Proteomes" id="UP000499080"/>
    </source>
</evidence>
<comment type="caution">
    <text evidence="1">The sequence shown here is derived from an EMBL/GenBank/DDBJ whole genome shotgun (WGS) entry which is preliminary data.</text>
</comment>
<proteinExistence type="predicted"/>
<name>A0A4Y2GL20_ARAVE</name>
<dbReference type="AlphaFoldDB" id="A0A4Y2GL20"/>
<dbReference type="EMBL" id="BGPR01001464">
    <property type="protein sequence ID" value="GBM54552.1"/>
    <property type="molecule type" value="Genomic_DNA"/>
</dbReference>
<reference evidence="1 2" key="1">
    <citation type="journal article" date="2019" name="Sci. Rep.">
        <title>Orb-weaving spider Araneus ventricosus genome elucidates the spidroin gene catalogue.</title>
        <authorList>
            <person name="Kono N."/>
            <person name="Nakamura H."/>
            <person name="Ohtoshi R."/>
            <person name="Moran D.A.P."/>
            <person name="Shinohara A."/>
            <person name="Yoshida Y."/>
            <person name="Fujiwara M."/>
            <person name="Mori M."/>
            <person name="Tomita M."/>
            <person name="Arakawa K."/>
        </authorList>
    </citation>
    <scope>NUCLEOTIDE SEQUENCE [LARGE SCALE GENOMIC DNA]</scope>
</reference>
<evidence type="ECO:0000313" key="1">
    <source>
        <dbReference type="EMBL" id="GBM54552.1"/>
    </source>
</evidence>
<organism evidence="1 2">
    <name type="scientific">Araneus ventricosus</name>
    <name type="common">Orbweaver spider</name>
    <name type="synonym">Epeira ventricosa</name>
    <dbReference type="NCBI Taxonomy" id="182803"/>
    <lineage>
        <taxon>Eukaryota</taxon>
        <taxon>Metazoa</taxon>
        <taxon>Ecdysozoa</taxon>
        <taxon>Arthropoda</taxon>
        <taxon>Chelicerata</taxon>
        <taxon>Arachnida</taxon>
        <taxon>Araneae</taxon>
        <taxon>Araneomorphae</taxon>
        <taxon>Entelegynae</taxon>
        <taxon>Araneoidea</taxon>
        <taxon>Araneidae</taxon>
        <taxon>Araneus</taxon>
    </lineage>
</organism>